<feature type="transmembrane region" description="Helical" evidence="6">
    <location>
        <begin position="56"/>
        <end position="77"/>
    </location>
</feature>
<dbReference type="InterPro" id="IPR027022">
    <property type="entry name" value="ABC_permease_BceB-typ"/>
</dbReference>
<evidence type="ECO:0000256" key="4">
    <source>
        <dbReference type="ARBA" id="ARBA00022989"/>
    </source>
</evidence>
<keyword evidence="3 6" id="KW-0812">Transmembrane</keyword>
<dbReference type="Proteomes" id="UP000290649">
    <property type="component" value="Unassembled WGS sequence"/>
</dbReference>
<feature type="transmembrane region" description="Helical" evidence="6">
    <location>
        <begin position="631"/>
        <end position="652"/>
    </location>
</feature>
<comment type="subcellular location">
    <subcellularLocation>
        <location evidence="1 6">Cell membrane</location>
        <topology evidence="1 6">Multi-pass membrane protein</topology>
    </subcellularLocation>
</comment>
<keyword evidence="4 6" id="KW-1133">Transmembrane helix</keyword>
<evidence type="ECO:0000256" key="3">
    <source>
        <dbReference type="ARBA" id="ARBA00022692"/>
    </source>
</evidence>
<feature type="transmembrane region" description="Helical" evidence="6">
    <location>
        <begin position="20"/>
        <end position="44"/>
    </location>
</feature>
<feature type="transmembrane region" description="Helical" evidence="6">
    <location>
        <begin position="153"/>
        <end position="173"/>
    </location>
</feature>
<dbReference type="PANTHER" id="PTHR46795">
    <property type="entry name" value="ABC TRANSPORTER PERMEASE-RELATED-RELATED"/>
    <property type="match status" value="1"/>
</dbReference>
<keyword evidence="2 6" id="KW-1003">Cell membrane</keyword>
<dbReference type="GO" id="GO:0005886">
    <property type="term" value="C:plasma membrane"/>
    <property type="evidence" value="ECO:0007669"/>
    <property type="project" value="UniProtKB-SubCell"/>
</dbReference>
<accession>A0A4Q0VV86</accession>
<evidence type="ECO:0000256" key="2">
    <source>
        <dbReference type="ARBA" id="ARBA00022475"/>
    </source>
</evidence>
<evidence type="ECO:0000313" key="8">
    <source>
        <dbReference type="EMBL" id="RXJ00647.1"/>
    </source>
</evidence>
<reference evidence="8 9" key="1">
    <citation type="journal article" date="2019" name="Int. J. Syst. Evol. Microbiol.">
        <title>Anaerobacillus alkaliphilus sp. nov., a novel alkaliphilic and moderately halophilic bacterium.</title>
        <authorList>
            <person name="Borsodi A.K."/>
            <person name="Aszalos J.M."/>
            <person name="Bihari P."/>
            <person name="Nagy I."/>
            <person name="Schumann P."/>
            <person name="Sproer C."/>
            <person name="Kovacs A.L."/>
            <person name="Boka K."/>
            <person name="Dobosy P."/>
            <person name="Ovari M."/>
            <person name="Szili-Kovacs T."/>
            <person name="Toth E."/>
        </authorList>
    </citation>
    <scope>NUCLEOTIDE SEQUENCE [LARGE SCALE GENOMIC DNA]</scope>
    <source>
        <strain evidence="8 9">B16-10</strain>
    </source>
</reference>
<keyword evidence="5 6" id="KW-0472">Membrane</keyword>
<dbReference type="PANTHER" id="PTHR46795:SF3">
    <property type="entry name" value="ABC TRANSPORTER PERMEASE"/>
    <property type="match status" value="1"/>
</dbReference>
<dbReference type="InterPro" id="IPR052536">
    <property type="entry name" value="ABC-4_Integral_Memb_Prot"/>
</dbReference>
<dbReference type="GO" id="GO:0055085">
    <property type="term" value="P:transmembrane transport"/>
    <property type="evidence" value="ECO:0007669"/>
    <property type="project" value="UniProtKB-UniRule"/>
</dbReference>
<dbReference type="OrthoDB" id="1937696at2"/>
<comment type="similarity">
    <text evidence="6">Belongs to the ABC-4 integral membrane protein family.</text>
</comment>
<feature type="transmembrane region" description="Helical" evidence="6">
    <location>
        <begin position="199"/>
        <end position="219"/>
    </location>
</feature>
<dbReference type="Pfam" id="PF02687">
    <property type="entry name" value="FtsX"/>
    <property type="match status" value="1"/>
</dbReference>
<organism evidence="8 9">
    <name type="scientific">Anaerobacillus alkaliphilus</name>
    <dbReference type="NCBI Taxonomy" id="1548597"/>
    <lineage>
        <taxon>Bacteria</taxon>
        <taxon>Bacillati</taxon>
        <taxon>Bacillota</taxon>
        <taxon>Bacilli</taxon>
        <taxon>Bacillales</taxon>
        <taxon>Bacillaceae</taxon>
        <taxon>Anaerobacillus</taxon>
    </lineage>
</organism>
<evidence type="ECO:0000259" key="7">
    <source>
        <dbReference type="Pfam" id="PF02687"/>
    </source>
</evidence>
<comment type="caution">
    <text evidence="8">The sequence shown here is derived from an EMBL/GenBank/DDBJ whole genome shotgun (WGS) entry which is preliminary data.</text>
</comment>
<name>A0A4Q0VV86_9BACI</name>
<feature type="transmembrane region" description="Helical" evidence="6">
    <location>
        <begin position="284"/>
        <end position="307"/>
    </location>
</feature>
<feature type="domain" description="ABC3 transporter permease C-terminal" evidence="7">
    <location>
        <begin position="61"/>
        <end position="179"/>
    </location>
</feature>
<evidence type="ECO:0000256" key="6">
    <source>
        <dbReference type="PIRNR" id="PIRNR018968"/>
    </source>
</evidence>
<evidence type="ECO:0000313" key="9">
    <source>
        <dbReference type="Proteomes" id="UP000290649"/>
    </source>
</evidence>
<evidence type="ECO:0000256" key="5">
    <source>
        <dbReference type="ARBA" id="ARBA00023136"/>
    </source>
</evidence>
<evidence type="ECO:0000256" key="1">
    <source>
        <dbReference type="ARBA" id="ARBA00004651"/>
    </source>
</evidence>
<feature type="transmembrane region" description="Helical" evidence="6">
    <location>
        <begin position="231"/>
        <end position="254"/>
    </location>
</feature>
<dbReference type="InterPro" id="IPR003838">
    <property type="entry name" value="ABC3_permease_C"/>
</dbReference>
<feature type="transmembrane region" description="Helical" evidence="6">
    <location>
        <begin position="111"/>
        <end position="141"/>
    </location>
</feature>
<sequence length="662" mass="77221">MTMTYNQFILKTILFNYRKYLAYFFCITFSMTVFFLFTAIWFAPDFAEETSRGTRQIVQIAGVIASAFSIFIITYSYQQFLKSRTREFGILLSYGLLYRDMRRMIFLENSLIFLTAIFTSFISGSVFSRLTFMITTTILGINDLHFELTLPSYWLTFVVFVPIYVIIIFLTMLKLKKYSVTNLIKVNRMREMKHTGKKLIVFLGIVIIISAISLMYIYTSDFSNVGSMRQVILITILSCVVGMFLVISHFSSLLHELWKKHDQLFYKYLLPITEFSSKYSQHRAIIFIVCLLSMGIVFFSTLTYTLYQQSYAIADKEQLYDVIMKDYQAIALTEQLEVDELVVDYSHLGIIHQNLEVVYLEAPEMRHTPWRTNKRIMVASVEEFNRIYSSHYEVQQGSTLVIDFNQSGTESIDYFGEAVLIKSEEQLFSLRNMGMVQMKLFDRYVFSQPVLLVLNKIDFEQIRSHTENHDVGLISMFTFRDWRESGDFVQRLREQMEIALQEISELEAFETIKAKNTLPFVVHSKHNRYLHTKQVAGFALFIMSFISILFFVTVCVVLHFKIFADQDDDRQKLKLLRTIGITSKEVGLYLNQKLLMVIALPVVLGGFLGVVISVAINLYNVTEMEITNTIIFYNGLLVVTVYFLFISVYYVWLSSNYRRAVE</sequence>
<dbReference type="EMBL" id="QOUX01000037">
    <property type="protein sequence ID" value="RXJ00647.1"/>
    <property type="molecule type" value="Genomic_DNA"/>
</dbReference>
<feature type="transmembrane region" description="Helical" evidence="6">
    <location>
        <begin position="535"/>
        <end position="564"/>
    </location>
</feature>
<keyword evidence="6" id="KW-0813">Transport</keyword>
<proteinExistence type="inferred from homology"/>
<dbReference type="PIRSF" id="PIRSF018968">
    <property type="entry name" value="ABC_permease_BceB"/>
    <property type="match status" value="1"/>
</dbReference>
<keyword evidence="9" id="KW-1185">Reference proteome</keyword>
<feature type="transmembrane region" description="Helical" evidence="6">
    <location>
        <begin position="594"/>
        <end position="619"/>
    </location>
</feature>
<protein>
    <submittedName>
        <fullName evidence="8">ABC transporter permease</fullName>
    </submittedName>
</protein>
<dbReference type="AlphaFoldDB" id="A0A4Q0VV86"/>
<gene>
    <name evidence="8" type="ORF">DS745_11335</name>
</gene>